<proteinExistence type="predicted"/>
<keyword evidence="2" id="KW-0012">Acyltransferase</keyword>
<keyword evidence="1" id="KW-0808">Transferase</keyword>
<dbReference type="PANTHER" id="PTHR36449:SF1">
    <property type="entry name" value="ACETYLTRANSFERASE"/>
    <property type="match status" value="1"/>
</dbReference>
<dbReference type="Proteomes" id="UP000553756">
    <property type="component" value="Unassembled WGS sequence"/>
</dbReference>
<comment type="caution">
    <text evidence="3">The sequence shown here is derived from an EMBL/GenBank/DDBJ whole genome shotgun (WGS) entry which is preliminary data.</text>
</comment>
<sequence length="208" mass="23447">MKEYFILTIDELWGLADSEPERAERIKDSLGSFSCRRSPHIERFAHRQMEIAEKQGESRSYLLLEQGTDAFLGFFTLGLTSVDWEQVENSDGWKSAYGKKKRKSFSSGLMKRDGSHIGVFTIGELARDDNVSAEELPGAQILREALGYVIEAQHITAGRFVLVDSREILYRKLYGLAGFTEIAQRKSPNPDEDIPFVVSILPIKGISL</sequence>
<evidence type="ECO:0000313" key="3">
    <source>
        <dbReference type="EMBL" id="NMN02664.1"/>
    </source>
</evidence>
<accession>A0ABX1SZG5</accession>
<evidence type="ECO:0000256" key="2">
    <source>
        <dbReference type="ARBA" id="ARBA00023315"/>
    </source>
</evidence>
<evidence type="ECO:0000313" key="4">
    <source>
        <dbReference type="Proteomes" id="UP000553756"/>
    </source>
</evidence>
<protein>
    <submittedName>
        <fullName evidence="3">Uncharacterized protein</fullName>
    </submittedName>
</protein>
<name>A0ABX1SZG5_9BIFI</name>
<dbReference type="PANTHER" id="PTHR36449">
    <property type="entry name" value="ACETYLTRANSFERASE-RELATED"/>
    <property type="match status" value="1"/>
</dbReference>
<dbReference type="Gene3D" id="3.40.630.30">
    <property type="match status" value="1"/>
</dbReference>
<evidence type="ECO:0000256" key="1">
    <source>
        <dbReference type="ARBA" id="ARBA00022679"/>
    </source>
</evidence>
<keyword evidence="4" id="KW-1185">Reference proteome</keyword>
<reference evidence="3 4" key="1">
    <citation type="submission" date="2020-02" db="EMBL/GenBank/DDBJ databases">
        <title>Characterization of phylogenetic diversity of novel bifidobacterial species isolated in Czech ZOOs.</title>
        <authorList>
            <person name="Lugli G.A."/>
            <person name="Vera N.B."/>
            <person name="Ventura M."/>
        </authorList>
    </citation>
    <scope>NUCLEOTIDE SEQUENCE [LARGE SCALE GENOMIC DNA]</scope>
    <source>
        <strain evidence="3 4">DSM 109963</strain>
    </source>
</reference>
<dbReference type="EMBL" id="JAAIIJ010000025">
    <property type="protein sequence ID" value="NMN02664.1"/>
    <property type="molecule type" value="Genomic_DNA"/>
</dbReference>
<organism evidence="3 4">
    <name type="scientific">Bifidobacterium panos</name>
    <dbReference type="NCBI Taxonomy" id="2675321"/>
    <lineage>
        <taxon>Bacteria</taxon>
        <taxon>Bacillati</taxon>
        <taxon>Actinomycetota</taxon>
        <taxon>Actinomycetes</taxon>
        <taxon>Bifidobacteriales</taxon>
        <taxon>Bifidobacteriaceae</taxon>
        <taxon>Bifidobacterium</taxon>
    </lineage>
</organism>
<gene>
    <name evidence="3" type="ORF">G1C94_1286</name>
</gene>
<dbReference type="RefSeq" id="WP_172146676.1">
    <property type="nucleotide sequence ID" value="NZ_JAAIIJ010000025.1"/>
</dbReference>